<accession>A0A1Z3NAB8</accession>
<feature type="coiled-coil region" evidence="1">
    <location>
        <begin position="216"/>
        <end position="471"/>
    </location>
</feature>
<dbReference type="InterPro" id="IPR000253">
    <property type="entry name" value="FHA_dom"/>
</dbReference>
<feature type="coiled-coil region" evidence="1">
    <location>
        <begin position="497"/>
        <end position="536"/>
    </location>
</feature>
<gene>
    <name evidence="3" type="ORF">B9G79_12875</name>
</gene>
<evidence type="ECO:0000313" key="4">
    <source>
        <dbReference type="Proteomes" id="UP000197003"/>
    </source>
</evidence>
<evidence type="ECO:0000259" key="2">
    <source>
        <dbReference type="PROSITE" id="PS50006"/>
    </source>
</evidence>
<proteinExistence type="predicted"/>
<dbReference type="SUPFAM" id="SSF49879">
    <property type="entry name" value="SMAD/FHA domain"/>
    <property type="match status" value="1"/>
</dbReference>
<evidence type="ECO:0000313" key="3">
    <source>
        <dbReference type="EMBL" id="ASD64396.1"/>
    </source>
</evidence>
<dbReference type="EMBL" id="CP020946">
    <property type="protein sequence ID" value="ASD64396.1"/>
    <property type="molecule type" value="Genomic_DNA"/>
</dbReference>
<dbReference type="RefSeq" id="WP_088565868.1">
    <property type="nucleotide sequence ID" value="NZ_CP020946.1"/>
</dbReference>
<dbReference type="CDD" id="cd00060">
    <property type="entry name" value="FHA"/>
    <property type="match status" value="1"/>
</dbReference>
<evidence type="ECO:0000256" key="1">
    <source>
        <dbReference type="SAM" id="Coils"/>
    </source>
</evidence>
<dbReference type="SMART" id="SM00240">
    <property type="entry name" value="FHA"/>
    <property type="match status" value="1"/>
</dbReference>
<organism evidence="3 4">
    <name type="scientific">Bdellovibrio bacteriovorus</name>
    <dbReference type="NCBI Taxonomy" id="959"/>
    <lineage>
        <taxon>Bacteria</taxon>
        <taxon>Pseudomonadati</taxon>
        <taxon>Bdellovibrionota</taxon>
        <taxon>Bdellovibrionia</taxon>
        <taxon>Bdellovibrionales</taxon>
        <taxon>Pseudobdellovibrionaceae</taxon>
        <taxon>Bdellovibrio</taxon>
    </lineage>
</organism>
<feature type="domain" description="FHA" evidence="2">
    <location>
        <begin position="24"/>
        <end position="73"/>
    </location>
</feature>
<dbReference type="OrthoDB" id="1673646at2"/>
<dbReference type="InterPro" id="IPR008984">
    <property type="entry name" value="SMAD_FHA_dom_sf"/>
</dbReference>
<reference evidence="3 4" key="1">
    <citation type="submission" date="2017-04" db="EMBL/GenBank/DDBJ databases">
        <title>Whole genome sequence of Bdellovibrio bacteriovorus strain SSB218315.</title>
        <authorList>
            <person name="Oyedara O."/>
            <person name="Rodriguez-Perez M.A."/>
        </authorList>
    </citation>
    <scope>NUCLEOTIDE SEQUENCE [LARGE SCALE GENOMIC DNA]</scope>
    <source>
        <strain evidence="3 4">SSB218315</strain>
    </source>
</reference>
<dbReference type="Proteomes" id="UP000197003">
    <property type="component" value="Chromosome"/>
</dbReference>
<dbReference type="Pfam" id="PF00498">
    <property type="entry name" value="FHA"/>
    <property type="match status" value="1"/>
</dbReference>
<sequence>MNKFIVTIHRKDQVLSREVNKDSFTMGRSLDCDLSLNDSNISRVHLVVSRRWNQIWIEDKNSSNGTYINGTRIVQGTPVNVVPSDRIQLGRSEYILNLDLFVEEPAPEPEPEPSISQSAAVIPQDEDAPLEATVAMPAPNMAPFQAEKILHEAKRKAAQIIMEGETQAERRVQVIYQKAREAQAQAELFYQTRMAEAHKEADAILADFQKQGQSLLHDARNMSQELREEVDSYVQSLRQKARKDSEDIISEATLAAEKMKDEAVAHGRELARQESEALLKTSREEADRILDFSKLQIEETQARIRTDLENAQELNQRTLQEAQAEAERLLNESRTQIRDAEARLREESEQARNDNATLIATAKETADQLLQQAKADCEQQIQMANEKVQEITAVSNEKQTVLNELMNNVAARTAELQKATEDLSKTRTDNSDLLAQVEKGQALLKELQTTHAELEKQKAALEASLKGLQEKQAHLTMDVHDIESKKTHLFKEYDAQKIFLNEKLEKEKTQMAKSEEERLEEMRLEMSKRLQQMERDLLDDVIRKKNSMVKEIHSAIEKEIVMLMEPEKWRNISQSVENHIAEAIDGKVATLSQSSMSEKPVDLMKKRKSEKLRWVTVGLAMGAVGYFVSQIVVDRVVKDQTPMQTMVSNEAKKRQDELERRKFNPPQAEEIKDSYTDAVIYTRNYMDIYTDAQFQQKLYKAASQYLLKTWRVDEDKSIQVISSANALVKELADRKAKIHPDFIKEGIEKMRELENQTLARMKDVLGTEVRLESYRRFERNFYKEEVQRRRMAQH</sequence>
<dbReference type="Gene3D" id="2.60.200.20">
    <property type="match status" value="1"/>
</dbReference>
<dbReference type="PROSITE" id="PS50006">
    <property type="entry name" value="FHA_DOMAIN"/>
    <property type="match status" value="1"/>
</dbReference>
<name>A0A1Z3NAB8_BDEBC</name>
<keyword evidence="1" id="KW-0175">Coiled coil</keyword>
<protein>
    <recommendedName>
        <fullName evidence="2">FHA domain-containing protein</fullName>
    </recommendedName>
</protein>
<dbReference type="AlphaFoldDB" id="A0A1Z3NAB8"/>